<dbReference type="InterPro" id="IPR029033">
    <property type="entry name" value="His_PPase_superfam"/>
</dbReference>
<reference evidence="1" key="1">
    <citation type="submission" date="2022-10" db="EMBL/GenBank/DDBJ databases">
        <title>Chitiniphilus purpureus sp. nov., a novel chitin-degrading bacterium isolated from crawfish pond sediment.</title>
        <authorList>
            <person name="Li K."/>
        </authorList>
    </citation>
    <scope>NUCLEOTIDE SEQUENCE</scope>
    <source>
        <strain evidence="1">CD1</strain>
    </source>
</reference>
<dbReference type="InterPro" id="IPR013078">
    <property type="entry name" value="His_Pase_superF_clade-1"/>
</dbReference>
<dbReference type="SUPFAM" id="SSF53254">
    <property type="entry name" value="Phosphoglycerate mutase-like"/>
    <property type="match status" value="1"/>
</dbReference>
<accession>A0ABY6DVI8</accession>
<proteinExistence type="predicted"/>
<dbReference type="Gene3D" id="3.40.50.1240">
    <property type="entry name" value="Phosphoglycerate mutase-like"/>
    <property type="match status" value="1"/>
</dbReference>
<evidence type="ECO:0000313" key="2">
    <source>
        <dbReference type="Proteomes" id="UP001061302"/>
    </source>
</evidence>
<evidence type="ECO:0000313" key="1">
    <source>
        <dbReference type="EMBL" id="UXY15868.1"/>
    </source>
</evidence>
<name>A0ABY6DVI8_9NEIS</name>
<gene>
    <name evidence="1" type="ORF">N8I74_02285</name>
</gene>
<dbReference type="CDD" id="cd07067">
    <property type="entry name" value="HP_PGM_like"/>
    <property type="match status" value="1"/>
</dbReference>
<keyword evidence="2" id="KW-1185">Reference proteome</keyword>
<organism evidence="1 2">
    <name type="scientific">Chitiniphilus purpureus</name>
    <dbReference type="NCBI Taxonomy" id="2981137"/>
    <lineage>
        <taxon>Bacteria</taxon>
        <taxon>Pseudomonadati</taxon>
        <taxon>Pseudomonadota</taxon>
        <taxon>Betaproteobacteria</taxon>
        <taxon>Neisseriales</taxon>
        <taxon>Chitinibacteraceae</taxon>
        <taxon>Chitiniphilus</taxon>
    </lineage>
</organism>
<dbReference type="RefSeq" id="WP_263125303.1">
    <property type="nucleotide sequence ID" value="NZ_CP106753.1"/>
</dbReference>
<protein>
    <submittedName>
        <fullName evidence="1">Histidine phosphatase family protein</fullName>
    </submittedName>
</protein>
<sequence>MHLILWRHAEAEDGRDDLARALTARGQHEAQRSAAWLKDQLRERPVRVLASQARRAQQTALAFTPQFGIDPRLNPDVPAASYLAAAGWPHADTAVLLVGHQPTLGWLASLLLAGTELDWDVRKSGVWWLEYHPGGGMQARLDAVYAPS</sequence>
<dbReference type="Pfam" id="PF00300">
    <property type="entry name" value="His_Phos_1"/>
    <property type="match status" value="1"/>
</dbReference>
<dbReference type="Proteomes" id="UP001061302">
    <property type="component" value="Chromosome"/>
</dbReference>
<dbReference type="SMART" id="SM00855">
    <property type="entry name" value="PGAM"/>
    <property type="match status" value="1"/>
</dbReference>
<dbReference type="EMBL" id="CP106753">
    <property type="protein sequence ID" value="UXY15868.1"/>
    <property type="molecule type" value="Genomic_DNA"/>
</dbReference>